<dbReference type="GO" id="GO:0005525">
    <property type="term" value="F:GTP binding"/>
    <property type="evidence" value="ECO:0007669"/>
    <property type="project" value="InterPro"/>
</dbReference>
<organism evidence="2 3">
    <name type="scientific">Catenaria anguillulae PL171</name>
    <dbReference type="NCBI Taxonomy" id="765915"/>
    <lineage>
        <taxon>Eukaryota</taxon>
        <taxon>Fungi</taxon>
        <taxon>Fungi incertae sedis</taxon>
        <taxon>Blastocladiomycota</taxon>
        <taxon>Blastocladiomycetes</taxon>
        <taxon>Blastocladiales</taxon>
        <taxon>Catenariaceae</taxon>
        <taxon>Catenaria</taxon>
    </lineage>
</organism>
<proteinExistence type="predicted"/>
<reference evidence="2 3" key="1">
    <citation type="submission" date="2016-07" db="EMBL/GenBank/DDBJ databases">
        <title>Pervasive Adenine N6-methylation of Active Genes in Fungi.</title>
        <authorList>
            <consortium name="DOE Joint Genome Institute"/>
            <person name="Mondo S.J."/>
            <person name="Dannebaum R.O."/>
            <person name="Kuo R.C."/>
            <person name="Labutti K."/>
            <person name="Haridas S."/>
            <person name="Kuo A."/>
            <person name="Salamov A."/>
            <person name="Ahrendt S.R."/>
            <person name="Lipzen A."/>
            <person name="Sullivan W."/>
            <person name="Andreopoulos W.B."/>
            <person name="Clum A."/>
            <person name="Lindquist E."/>
            <person name="Daum C."/>
            <person name="Ramamoorthy G.K."/>
            <person name="Gryganskyi A."/>
            <person name="Culley D."/>
            <person name="Magnuson J.K."/>
            <person name="James T.Y."/>
            <person name="O'Malley M.A."/>
            <person name="Stajich J.E."/>
            <person name="Spatafora J.W."/>
            <person name="Visel A."/>
            <person name="Grigoriev I.V."/>
        </authorList>
    </citation>
    <scope>NUCLEOTIDE SEQUENCE [LARGE SCALE GENOMIC DNA]</scope>
    <source>
        <strain evidence="2 3">PL171</strain>
    </source>
</reference>
<dbReference type="SMART" id="SM00173">
    <property type="entry name" value="RAS"/>
    <property type="match status" value="1"/>
</dbReference>
<dbReference type="InterPro" id="IPR001806">
    <property type="entry name" value="Small_GTPase"/>
</dbReference>
<dbReference type="SMART" id="SM00175">
    <property type="entry name" value="RAB"/>
    <property type="match status" value="1"/>
</dbReference>
<gene>
    <name evidence="2" type="ORF">BCR44DRAFT_117293</name>
</gene>
<dbReference type="FunFam" id="3.40.50.300:FF:001447">
    <property type="entry name" value="Ras-related protein Rab-1B"/>
    <property type="match status" value="1"/>
</dbReference>
<dbReference type="InterPro" id="IPR027417">
    <property type="entry name" value="P-loop_NTPase"/>
</dbReference>
<dbReference type="InterPro" id="IPR005225">
    <property type="entry name" value="Small_GTP-bd"/>
</dbReference>
<keyword evidence="1" id="KW-0547">Nucleotide-binding</keyword>
<evidence type="ECO:0000313" key="2">
    <source>
        <dbReference type="EMBL" id="ORZ40900.1"/>
    </source>
</evidence>
<dbReference type="PANTHER" id="PTHR47978">
    <property type="match status" value="1"/>
</dbReference>
<dbReference type="NCBIfam" id="TIGR00231">
    <property type="entry name" value="small_GTP"/>
    <property type="match status" value="1"/>
</dbReference>
<dbReference type="PRINTS" id="PR00449">
    <property type="entry name" value="RASTRNSFRMNG"/>
</dbReference>
<dbReference type="PROSITE" id="PS51419">
    <property type="entry name" value="RAB"/>
    <property type="match status" value="1"/>
</dbReference>
<evidence type="ECO:0000256" key="1">
    <source>
        <dbReference type="ARBA" id="ARBA00022741"/>
    </source>
</evidence>
<dbReference type="AlphaFoldDB" id="A0A1Y2I219"/>
<dbReference type="SUPFAM" id="SSF52540">
    <property type="entry name" value="P-loop containing nucleoside triphosphate hydrolases"/>
    <property type="match status" value="1"/>
</dbReference>
<dbReference type="GO" id="GO:0003924">
    <property type="term" value="F:GTPase activity"/>
    <property type="evidence" value="ECO:0007669"/>
    <property type="project" value="InterPro"/>
</dbReference>
<dbReference type="Pfam" id="PF00071">
    <property type="entry name" value="Ras"/>
    <property type="match status" value="1"/>
</dbReference>
<keyword evidence="3" id="KW-1185">Reference proteome</keyword>
<evidence type="ECO:0000313" key="3">
    <source>
        <dbReference type="Proteomes" id="UP000193411"/>
    </source>
</evidence>
<accession>A0A1Y2I219</accession>
<sequence length="223" mass="24923">MPEPTSTLAERPADLKIILLGDSAVGKSKLIERFLLKDYSQATSSTYALSLFKYKSTHPTTGEPLHIDFYDTAGQERFASMHPGYYHGAHACLLCFDLSRKITYKNLDNWYRELRQYRPNIPVIVLANKIDQQPEMAKRDFKFAVDNRLDLVFVSASDGTNVVMAFQDIIRRAIAYKESDTRDFMDDVLDLIREGSTPASEATAIAAPAAAAPSSSTMPVHIP</sequence>
<dbReference type="SMART" id="SM00176">
    <property type="entry name" value="RAN"/>
    <property type="match status" value="1"/>
</dbReference>
<dbReference type="OrthoDB" id="48625at2759"/>
<protein>
    <submittedName>
        <fullName evidence="2">Putative RTW</fullName>
    </submittedName>
</protein>
<dbReference type="Gene3D" id="3.40.50.300">
    <property type="entry name" value="P-loop containing nucleotide triphosphate hydrolases"/>
    <property type="match status" value="1"/>
</dbReference>
<dbReference type="SMART" id="SM00174">
    <property type="entry name" value="RHO"/>
    <property type="match status" value="1"/>
</dbReference>
<dbReference type="Proteomes" id="UP000193411">
    <property type="component" value="Unassembled WGS sequence"/>
</dbReference>
<dbReference type="EMBL" id="MCFL01000002">
    <property type="protein sequence ID" value="ORZ40900.1"/>
    <property type="molecule type" value="Genomic_DNA"/>
</dbReference>
<name>A0A1Y2I219_9FUNG</name>
<comment type="caution">
    <text evidence="2">The sequence shown here is derived from an EMBL/GenBank/DDBJ whole genome shotgun (WGS) entry which is preliminary data.</text>
</comment>
<dbReference type="STRING" id="765915.A0A1Y2I219"/>